<dbReference type="Proteomes" id="UP000054560">
    <property type="component" value="Unassembled WGS sequence"/>
</dbReference>
<accession>A0A0L0FFE3</accession>
<protein>
    <submittedName>
        <fullName evidence="1">Uncharacterized protein</fullName>
    </submittedName>
</protein>
<dbReference type="EMBL" id="KQ243588">
    <property type="protein sequence ID" value="KNC75494.1"/>
    <property type="molecule type" value="Genomic_DNA"/>
</dbReference>
<gene>
    <name evidence="1" type="ORF">SARC_11983</name>
</gene>
<name>A0A0L0FFE3_9EUKA</name>
<reference evidence="1 2" key="1">
    <citation type="submission" date="2011-02" db="EMBL/GenBank/DDBJ databases">
        <title>The Genome Sequence of Sphaeroforma arctica JP610.</title>
        <authorList>
            <consortium name="The Broad Institute Genome Sequencing Platform"/>
            <person name="Russ C."/>
            <person name="Cuomo C."/>
            <person name="Young S.K."/>
            <person name="Zeng Q."/>
            <person name="Gargeya S."/>
            <person name="Alvarado L."/>
            <person name="Berlin A."/>
            <person name="Chapman S.B."/>
            <person name="Chen Z."/>
            <person name="Freedman E."/>
            <person name="Gellesch M."/>
            <person name="Goldberg J."/>
            <person name="Griggs A."/>
            <person name="Gujja S."/>
            <person name="Heilman E."/>
            <person name="Heiman D."/>
            <person name="Howarth C."/>
            <person name="Mehta T."/>
            <person name="Neiman D."/>
            <person name="Pearson M."/>
            <person name="Roberts A."/>
            <person name="Saif S."/>
            <person name="Shea T."/>
            <person name="Shenoy N."/>
            <person name="Sisk P."/>
            <person name="Stolte C."/>
            <person name="Sykes S."/>
            <person name="White J."/>
            <person name="Yandava C."/>
            <person name="Burger G."/>
            <person name="Gray M.W."/>
            <person name="Holland P.W.H."/>
            <person name="King N."/>
            <person name="Lang F.B.F."/>
            <person name="Roger A.J."/>
            <person name="Ruiz-Trillo I."/>
            <person name="Haas B."/>
            <person name="Nusbaum C."/>
            <person name="Birren B."/>
        </authorList>
    </citation>
    <scope>NUCLEOTIDE SEQUENCE [LARGE SCALE GENOMIC DNA]</scope>
    <source>
        <strain evidence="1 2">JP610</strain>
    </source>
</reference>
<dbReference type="PROSITE" id="PS51257">
    <property type="entry name" value="PROKAR_LIPOPROTEIN"/>
    <property type="match status" value="1"/>
</dbReference>
<evidence type="ECO:0000313" key="2">
    <source>
        <dbReference type="Proteomes" id="UP000054560"/>
    </source>
</evidence>
<evidence type="ECO:0000313" key="1">
    <source>
        <dbReference type="EMBL" id="KNC75494.1"/>
    </source>
</evidence>
<organism evidence="1 2">
    <name type="scientific">Sphaeroforma arctica JP610</name>
    <dbReference type="NCBI Taxonomy" id="667725"/>
    <lineage>
        <taxon>Eukaryota</taxon>
        <taxon>Ichthyosporea</taxon>
        <taxon>Ichthyophonida</taxon>
        <taxon>Sphaeroforma</taxon>
    </lineage>
</organism>
<dbReference type="AlphaFoldDB" id="A0A0L0FFE3"/>
<keyword evidence="2" id="KW-1185">Reference proteome</keyword>
<dbReference type="GeneID" id="25912487"/>
<dbReference type="RefSeq" id="XP_014149396.1">
    <property type="nucleotide sequence ID" value="XM_014293921.1"/>
</dbReference>
<sequence length="127" mass="14370">MRLAPQIRYVRSGQQSTAMPFAMSSSCWRTRHGSARYREYMSLWKQGNHPTAPDRPHIPGAWLSQVLDATGLPESSRARIGVLWISGARRDMNRAFARDSFTFVSVSHSLLIDLKKKKTGNAPKWPS</sequence>
<proteinExistence type="predicted"/>